<dbReference type="OrthoDB" id="10258062at2759"/>
<keyword evidence="4" id="KW-1185">Reference proteome</keyword>
<dbReference type="InterPro" id="IPR019337">
    <property type="entry name" value="Telomere_length_regulation_dom"/>
</dbReference>
<dbReference type="EMBL" id="BSXU01000292">
    <property type="protein sequence ID" value="GMG20148.1"/>
    <property type="molecule type" value="Genomic_DNA"/>
</dbReference>
<evidence type="ECO:0000259" key="2">
    <source>
        <dbReference type="Pfam" id="PF10193"/>
    </source>
</evidence>
<comment type="similarity">
    <text evidence="1">Belongs to the TEL2 family.</text>
</comment>
<dbReference type="GO" id="GO:0051083">
    <property type="term" value="P:'de novo' cotranslational protein folding"/>
    <property type="evidence" value="ECO:0007669"/>
    <property type="project" value="TreeGrafter"/>
</dbReference>
<dbReference type="Proteomes" id="UP001165063">
    <property type="component" value="Unassembled WGS sequence"/>
</dbReference>
<gene>
    <name evidence="3" type="ORF">Amon01_000100800</name>
</gene>
<dbReference type="InterPro" id="IPR051970">
    <property type="entry name" value="TEL2_Regulation"/>
</dbReference>
<dbReference type="GO" id="GO:0042162">
    <property type="term" value="F:telomeric DNA binding"/>
    <property type="evidence" value="ECO:0007669"/>
    <property type="project" value="TreeGrafter"/>
</dbReference>
<dbReference type="GO" id="GO:0005829">
    <property type="term" value="C:cytosol"/>
    <property type="evidence" value="ECO:0007669"/>
    <property type="project" value="TreeGrafter"/>
</dbReference>
<reference evidence="3" key="1">
    <citation type="submission" date="2023-04" db="EMBL/GenBank/DDBJ databases">
        <title>Ambrosiozyma monospora NBRC 1965.</title>
        <authorList>
            <person name="Ichikawa N."/>
            <person name="Sato H."/>
            <person name="Tonouchi N."/>
        </authorList>
    </citation>
    <scope>NUCLEOTIDE SEQUENCE</scope>
    <source>
        <strain evidence="3">NBRC 1965</strain>
    </source>
</reference>
<evidence type="ECO:0000256" key="1">
    <source>
        <dbReference type="ARBA" id="ARBA00006133"/>
    </source>
</evidence>
<comment type="caution">
    <text evidence="3">The sequence shown here is derived from an EMBL/GenBank/DDBJ whole genome shotgun (WGS) entry which is preliminary data.</text>
</comment>
<protein>
    <submittedName>
        <fullName evidence="3">Unnamed protein product</fullName>
    </submittedName>
</protein>
<name>A0A9W6YTR1_AMBMO</name>
<feature type="domain" description="Telomere length regulation protein conserved" evidence="2">
    <location>
        <begin position="486"/>
        <end position="612"/>
    </location>
</feature>
<dbReference type="InterPro" id="IPR038528">
    <property type="entry name" value="TEL2_C_sf"/>
</dbReference>
<accession>A0A9W6YTR1</accession>
<dbReference type="GO" id="GO:0051879">
    <property type="term" value="F:Hsp90 protein binding"/>
    <property type="evidence" value="ECO:0007669"/>
    <property type="project" value="TreeGrafter"/>
</dbReference>
<evidence type="ECO:0000313" key="4">
    <source>
        <dbReference type="Proteomes" id="UP001165063"/>
    </source>
</evidence>
<dbReference type="Gene3D" id="1.25.40.720">
    <property type="entry name" value="Telomere length regulation protein 2, C-terminal domain"/>
    <property type="match status" value="2"/>
</dbReference>
<dbReference type="AlphaFoldDB" id="A0A9W6YTR1"/>
<evidence type="ECO:0000313" key="3">
    <source>
        <dbReference type="EMBL" id="GMG20148.1"/>
    </source>
</evidence>
<proteinExistence type="inferred from homology"/>
<sequence length="873" mass="97493">MTNEISQHLSKLKKQQTTTELSQTLSELHRFPTISDLQQLEIASALINHIIPESGYVLLDQSIRHSLCELMCNRVGVSQLVLTIKSNPSKVVFSLVLCDIVQHTRYMLVSSLLSSCLNESGKGKSINQGKFRDIRGLITQKIPSCLNACFLDTNDQRLDYVTKHYDSIVVSQLTDLIKNIDFDSNLIIPSAYDELVLQVFLQIMNNNVKNLDILFDDKDLLLNLSRYKKLGADKRFWQSVIRYLSGYISDDTSVQESNFTAYKKVIGIFTVNEWDNALSQCAECGNSEVMKLFIQMSPKHIVFQHLKSAIKKFGVKSYQSQTPVTTQQDFAKYIALLIHYSNESDLRGLSSDSGFLDAMTNRLGSTLPICRFLGMLIGDLIHQQIDSDGKPMFNILDHKTKVNNFVKALGNLKIPNLDSITIEDALQTISESKKRVTTITQGVIELPDLKSITTARTPVQTILDRDPEDSDDEDPSIGRKKQVATPVYLKELLAYMQSTPNDDNLAFEKRQMAHMVAAQLIRMKKDSQELHFYSDSILECVLSMTSIGESLTELSGVSKEEAETEYESWRLSVLIATTTGDFKSCFTWLLKTFVTGDISMSNRMKIITCLTLCCRELSGMGEEDDFVGGKSRIEGLGPQLLPGGIHEQFFEYENEDNGLLKMLGSACGPNNVIDDPETVLMKRIHSLSLDGPGGGKVTRVSANLKNKAHNQKRKTRDISFINKQLPELYFSLTSLWKAITTTSKGSHYGFELGGYSSLLTSHFLQNLALVLQCGVPSCTELVEMGNEMLLISVDCLRHLSLDFQNDVFDSVLSCIGVLFCEIDANVVKLFAGYDSLLAVYNVLGGIIEMGVVVDHNSVKRCMVVAERVKGLIG</sequence>
<organism evidence="3 4">
    <name type="scientific">Ambrosiozyma monospora</name>
    <name type="common">Yeast</name>
    <name type="synonym">Endomycopsis monosporus</name>
    <dbReference type="NCBI Taxonomy" id="43982"/>
    <lineage>
        <taxon>Eukaryota</taxon>
        <taxon>Fungi</taxon>
        <taxon>Dikarya</taxon>
        <taxon>Ascomycota</taxon>
        <taxon>Saccharomycotina</taxon>
        <taxon>Pichiomycetes</taxon>
        <taxon>Pichiales</taxon>
        <taxon>Pichiaceae</taxon>
        <taxon>Ambrosiozyma</taxon>
    </lineage>
</organism>
<dbReference type="PANTHER" id="PTHR15830">
    <property type="entry name" value="TELOMERE LENGTH REGULATION PROTEIN TEL2 FAMILY MEMBER"/>
    <property type="match status" value="1"/>
</dbReference>
<dbReference type="PANTHER" id="PTHR15830:SF10">
    <property type="entry name" value="TELOMERE LENGTH REGULATION PROTEIN TEL2 HOMOLOG"/>
    <property type="match status" value="1"/>
</dbReference>
<dbReference type="Pfam" id="PF10193">
    <property type="entry name" value="Telomere_reg-2"/>
    <property type="match status" value="1"/>
</dbReference>